<proteinExistence type="predicted"/>
<dbReference type="Proteomes" id="UP001055879">
    <property type="component" value="Linkage Group LG16"/>
</dbReference>
<evidence type="ECO:0000313" key="2">
    <source>
        <dbReference type="Proteomes" id="UP001055879"/>
    </source>
</evidence>
<sequence length="77" mass="8214">MEERNRVGSVLYLKPTTTAAVAAVVPTGTAFVKLEKVGPSDVVVDNDDEMTVLVFDESLSVGDGVLAIDMLEFLTNI</sequence>
<name>A0ACB8XKM0_ARCLA</name>
<evidence type="ECO:0000313" key="1">
    <source>
        <dbReference type="EMBL" id="KAI3668971.1"/>
    </source>
</evidence>
<reference evidence="1 2" key="2">
    <citation type="journal article" date="2022" name="Mol. Ecol. Resour.">
        <title>The genomes of chicory, endive, great burdock and yacon provide insights into Asteraceae paleo-polyploidization history and plant inulin production.</title>
        <authorList>
            <person name="Fan W."/>
            <person name="Wang S."/>
            <person name="Wang H."/>
            <person name="Wang A."/>
            <person name="Jiang F."/>
            <person name="Liu H."/>
            <person name="Zhao H."/>
            <person name="Xu D."/>
            <person name="Zhang Y."/>
        </authorList>
    </citation>
    <scope>NUCLEOTIDE SEQUENCE [LARGE SCALE GENOMIC DNA]</scope>
    <source>
        <strain evidence="2">cv. Niubang</strain>
    </source>
</reference>
<accession>A0ACB8XKM0</accession>
<dbReference type="EMBL" id="CM042062">
    <property type="protein sequence ID" value="KAI3668971.1"/>
    <property type="molecule type" value="Genomic_DNA"/>
</dbReference>
<comment type="caution">
    <text evidence="1">The sequence shown here is derived from an EMBL/GenBank/DDBJ whole genome shotgun (WGS) entry which is preliminary data.</text>
</comment>
<gene>
    <name evidence="1" type="ORF">L6452_40188</name>
</gene>
<keyword evidence="2" id="KW-1185">Reference proteome</keyword>
<organism evidence="1 2">
    <name type="scientific">Arctium lappa</name>
    <name type="common">Greater burdock</name>
    <name type="synonym">Lappa major</name>
    <dbReference type="NCBI Taxonomy" id="4217"/>
    <lineage>
        <taxon>Eukaryota</taxon>
        <taxon>Viridiplantae</taxon>
        <taxon>Streptophyta</taxon>
        <taxon>Embryophyta</taxon>
        <taxon>Tracheophyta</taxon>
        <taxon>Spermatophyta</taxon>
        <taxon>Magnoliopsida</taxon>
        <taxon>eudicotyledons</taxon>
        <taxon>Gunneridae</taxon>
        <taxon>Pentapetalae</taxon>
        <taxon>asterids</taxon>
        <taxon>campanulids</taxon>
        <taxon>Asterales</taxon>
        <taxon>Asteraceae</taxon>
        <taxon>Carduoideae</taxon>
        <taxon>Cardueae</taxon>
        <taxon>Arctiinae</taxon>
        <taxon>Arctium</taxon>
    </lineage>
</organism>
<protein>
    <submittedName>
        <fullName evidence="1">Uncharacterized protein</fullName>
    </submittedName>
</protein>
<reference evidence="2" key="1">
    <citation type="journal article" date="2022" name="Mol. Ecol. Resour.">
        <title>The genomes of chicory, endive, great burdock and yacon provide insights into Asteraceae palaeo-polyploidization history and plant inulin production.</title>
        <authorList>
            <person name="Fan W."/>
            <person name="Wang S."/>
            <person name="Wang H."/>
            <person name="Wang A."/>
            <person name="Jiang F."/>
            <person name="Liu H."/>
            <person name="Zhao H."/>
            <person name="Xu D."/>
            <person name="Zhang Y."/>
        </authorList>
    </citation>
    <scope>NUCLEOTIDE SEQUENCE [LARGE SCALE GENOMIC DNA]</scope>
    <source>
        <strain evidence="2">cv. Niubang</strain>
    </source>
</reference>